<keyword evidence="1" id="KW-0732">Signal</keyword>
<sequence>MVISHLSILVLTFHMKAIRSKSFCMAPWNLNFIAVELDQDHIRSLCLHGNRILIKFSSCVPQLRELPKVGRRWKGERYKENPEKSLTAKLSTSELAYCSQSPSIADSNNRLLEICILACHMIQLLACHVSSICTPVTYIGKSRTEMQRGGRDEVLFEETEEHDFKRNCENWVVIVSGLHLIRIVSDCFK</sequence>
<organism evidence="2 3">
    <name type="scientific">Caerostris extrusa</name>
    <name type="common">Bark spider</name>
    <name type="synonym">Caerostris bankana</name>
    <dbReference type="NCBI Taxonomy" id="172846"/>
    <lineage>
        <taxon>Eukaryota</taxon>
        <taxon>Metazoa</taxon>
        <taxon>Ecdysozoa</taxon>
        <taxon>Arthropoda</taxon>
        <taxon>Chelicerata</taxon>
        <taxon>Arachnida</taxon>
        <taxon>Araneae</taxon>
        <taxon>Araneomorphae</taxon>
        <taxon>Entelegynae</taxon>
        <taxon>Araneoidea</taxon>
        <taxon>Araneidae</taxon>
        <taxon>Caerostris</taxon>
    </lineage>
</organism>
<protein>
    <submittedName>
        <fullName evidence="2">Uncharacterized protein</fullName>
    </submittedName>
</protein>
<accession>A0AAV4U829</accession>
<reference evidence="2 3" key="1">
    <citation type="submission" date="2021-06" db="EMBL/GenBank/DDBJ databases">
        <title>Caerostris extrusa draft genome.</title>
        <authorList>
            <person name="Kono N."/>
            <person name="Arakawa K."/>
        </authorList>
    </citation>
    <scope>NUCLEOTIDE SEQUENCE [LARGE SCALE GENOMIC DNA]</scope>
</reference>
<feature type="signal peptide" evidence="1">
    <location>
        <begin position="1"/>
        <end position="20"/>
    </location>
</feature>
<feature type="chain" id="PRO_5043999946" evidence="1">
    <location>
        <begin position="21"/>
        <end position="189"/>
    </location>
</feature>
<comment type="caution">
    <text evidence="2">The sequence shown here is derived from an EMBL/GenBank/DDBJ whole genome shotgun (WGS) entry which is preliminary data.</text>
</comment>
<keyword evidence="3" id="KW-1185">Reference proteome</keyword>
<evidence type="ECO:0000313" key="3">
    <source>
        <dbReference type="Proteomes" id="UP001054945"/>
    </source>
</evidence>
<evidence type="ECO:0000313" key="2">
    <source>
        <dbReference type="EMBL" id="GIY53921.1"/>
    </source>
</evidence>
<name>A0AAV4U829_CAEEX</name>
<proteinExistence type="predicted"/>
<dbReference type="Proteomes" id="UP001054945">
    <property type="component" value="Unassembled WGS sequence"/>
</dbReference>
<evidence type="ECO:0000256" key="1">
    <source>
        <dbReference type="SAM" id="SignalP"/>
    </source>
</evidence>
<gene>
    <name evidence="2" type="ORF">CEXT_358341</name>
</gene>
<dbReference type="EMBL" id="BPLR01012430">
    <property type="protein sequence ID" value="GIY53921.1"/>
    <property type="molecule type" value="Genomic_DNA"/>
</dbReference>
<dbReference type="AlphaFoldDB" id="A0AAV4U829"/>